<protein>
    <recommendedName>
        <fullName evidence="4">Flagella basal body P-ring formation protein FlgA</fullName>
    </recommendedName>
</protein>
<dbReference type="OrthoDB" id="8563889at2"/>
<dbReference type="EMBL" id="NMRN01000007">
    <property type="protein sequence ID" value="PAS94461.1"/>
    <property type="molecule type" value="Genomic_DNA"/>
</dbReference>
<dbReference type="Proteomes" id="UP000623509">
    <property type="component" value="Unassembled WGS sequence"/>
</dbReference>
<dbReference type="Gene3D" id="3.90.1210.10">
    <property type="entry name" value="Antifreeze-like/N-acetylneuraminic acid synthase C-terminal domain"/>
    <property type="match status" value="1"/>
</dbReference>
<feature type="signal peptide" evidence="4">
    <location>
        <begin position="1"/>
        <end position="26"/>
    </location>
</feature>
<evidence type="ECO:0000259" key="5">
    <source>
        <dbReference type="SMART" id="SM00858"/>
    </source>
</evidence>
<dbReference type="GO" id="GO:0044780">
    <property type="term" value="P:bacterial-type flagellum assembly"/>
    <property type="evidence" value="ECO:0007669"/>
    <property type="project" value="InterPro"/>
</dbReference>
<dbReference type="SMART" id="SM00858">
    <property type="entry name" value="SAF"/>
    <property type="match status" value="1"/>
</dbReference>
<comment type="subcellular location">
    <subcellularLocation>
        <location evidence="1 4">Periplasm</location>
    </subcellularLocation>
</comment>
<keyword evidence="4" id="KW-1005">Bacterial flagellum biogenesis</keyword>
<evidence type="ECO:0000313" key="7">
    <source>
        <dbReference type="EMBL" id="PAS94461.1"/>
    </source>
</evidence>
<dbReference type="CDD" id="cd11614">
    <property type="entry name" value="SAF_CpaB_FlgA_like"/>
    <property type="match status" value="1"/>
</dbReference>
<dbReference type="AlphaFoldDB" id="A0A272EWI7"/>
<keyword evidence="9" id="KW-1185">Reference proteome</keyword>
<dbReference type="NCBIfam" id="TIGR03170">
    <property type="entry name" value="flgA_cterm"/>
    <property type="match status" value="1"/>
</dbReference>
<dbReference type="PANTHER" id="PTHR36307">
    <property type="entry name" value="FLAGELLA BASAL BODY P-RING FORMATION PROTEIN FLGA"/>
    <property type="match status" value="1"/>
</dbReference>
<dbReference type="InterPro" id="IPR039246">
    <property type="entry name" value="Flagellar_FlgA"/>
</dbReference>
<dbReference type="EMBL" id="MDUX01000011">
    <property type="protein sequence ID" value="KAF7599958.1"/>
    <property type="molecule type" value="Genomic_DNA"/>
</dbReference>
<dbReference type="Pfam" id="PF13144">
    <property type="entry name" value="ChapFlgA"/>
    <property type="match status" value="1"/>
</dbReference>
<evidence type="ECO:0000256" key="4">
    <source>
        <dbReference type="RuleBase" id="RU362063"/>
    </source>
</evidence>
<organism evidence="7 8">
    <name type="scientific">Candidatus Dactylopiibacterium carminicum</name>
    <dbReference type="NCBI Taxonomy" id="857335"/>
    <lineage>
        <taxon>Bacteria</taxon>
        <taxon>Pseudomonadati</taxon>
        <taxon>Pseudomonadota</taxon>
        <taxon>Betaproteobacteria</taxon>
        <taxon>Rhodocyclales</taxon>
        <taxon>Rhodocyclaceae</taxon>
        <taxon>Candidatus Dactylopiibacterium</taxon>
    </lineage>
</organism>
<sequence>MLMRLPFMKMCCLAMLPAMVTGVSVAAPSGTELVENAARRWLEELAQRHALQEPLLTLRVVPPTGRTPKTCATPPEISALDTRQISRMRFALACTSGNWREEYLVRGALSARVLVAATRIEARRPLTEDDVKLERRDLPNPAETVADVEELAGQASRRALQPGQVINRRTLAPALLVRRGANVRIMARNGNIAVAAAGQAVDNGHQGETISVRNLTSGKLIRARVVGIDEVEPADAMPQSP</sequence>
<comment type="similarity">
    <text evidence="4">Belongs to the FlgA family.</text>
</comment>
<proteinExistence type="inferred from homology"/>
<comment type="function">
    <text evidence="4">Involved in the assembly process of the P-ring formation. It may associate with FlgF on the rod constituting a structure essential for the P-ring assembly or may act as a modulator protein for the P-ring assembly.</text>
</comment>
<dbReference type="Gene3D" id="2.30.30.760">
    <property type="match status" value="1"/>
</dbReference>
<reference evidence="6 9" key="1">
    <citation type="submission" date="2016-08" db="EMBL/GenBank/DDBJ databases">
        <title>Candidatus Dactylopiibacterium carminicum genome sequence.</title>
        <authorList>
            <person name="Ramirez-Puebla S.T."/>
            <person name="Ormeno-Orrillo E."/>
            <person name="Vera-Ponce De Leon A."/>
            <person name="Luis L."/>
            <person name="Sanchez-Flores A."/>
            <person name="Monica R."/>
            <person name="Martinez-Romero E."/>
        </authorList>
    </citation>
    <scope>NUCLEOTIDE SEQUENCE [LARGE SCALE GENOMIC DNA]</scope>
    <source>
        <strain evidence="6">END1</strain>
    </source>
</reference>
<name>A0A272EWI7_9RHOO</name>
<keyword evidence="7" id="KW-0969">Cilium</keyword>
<feature type="chain" id="PRO_5011814656" description="Flagella basal body P-ring formation protein FlgA" evidence="4">
    <location>
        <begin position="27"/>
        <end position="241"/>
    </location>
</feature>
<evidence type="ECO:0000256" key="2">
    <source>
        <dbReference type="ARBA" id="ARBA00022729"/>
    </source>
</evidence>
<dbReference type="InterPro" id="IPR017585">
    <property type="entry name" value="SAF_FlgA"/>
</dbReference>
<feature type="domain" description="SAF" evidence="5">
    <location>
        <begin position="111"/>
        <end position="172"/>
    </location>
</feature>
<dbReference type="GO" id="GO:0042597">
    <property type="term" value="C:periplasmic space"/>
    <property type="evidence" value="ECO:0007669"/>
    <property type="project" value="UniProtKB-SubCell"/>
</dbReference>
<evidence type="ECO:0000313" key="9">
    <source>
        <dbReference type="Proteomes" id="UP000623509"/>
    </source>
</evidence>
<evidence type="ECO:0000256" key="3">
    <source>
        <dbReference type="ARBA" id="ARBA00022764"/>
    </source>
</evidence>
<keyword evidence="3 4" id="KW-0574">Periplasm</keyword>
<reference evidence="7 8" key="2">
    <citation type="submission" date="2017-07" db="EMBL/GenBank/DDBJ databases">
        <title>Candidatus Dactylopiibacterium carminicum, a nitrogen-fixing symbiont of the cochineal insect Dactylopius coccus and Dactylopius opuntiae (Hemiptera: Coccoidea: Dactylopiidae).</title>
        <authorList>
            <person name="Vera A."/>
        </authorList>
    </citation>
    <scope>NUCLEOTIDE SEQUENCE [LARGE SCALE GENOMIC DNA]</scope>
    <source>
        <strain evidence="7 8">NFDCM</strain>
    </source>
</reference>
<keyword evidence="2 4" id="KW-0732">Signal</keyword>
<accession>A0A272EWI7</accession>
<gene>
    <name evidence="7" type="primary">flgA</name>
    <name evidence="6" type="ORF">BGI27_05045</name>
    <name evidence="7" type="ORF">CGU29_03895</name>
</gene>
<dbReference type="InterPro" id="IPR013974">
    <property type="entry name" value="SAF"/>
</dbReference>
<comment type="caution">
    <text evidence="7">The sequence shown here is derived from an EMBL/GenBank/DDBJ whole genome shotgun (WGS) entry which is preliminary data.</text>
</comment>
<evidence type="ECO:0000256" key="1">
    <source>
        <dbReference type="ARBA" id="ARBA00004418"/>
    </source>
</evidence>
<keyword evidence="7" id="KW-0966">Cell projection</keyword>
<dbReference type="PANTHER" id="PTHR36307:SF1">
    <property type="entry name" value="FLAGELLA BASAL BODY P-RING FORMATION PROTEIN FLGA"/>
    <property type="match status" value="1"/>
</dbReference>
<dbReference type="Proteomes" id="UP000216107">
    <property type="component" value="Unassembled WGS sequence"/>
</dbReference>
<evidence type="ECO:0000313" key="8">
    <source>
        <dbReference type="Proteomes" id="UP000216107"/>
    </source>
</evidence>
<keyword evidence="7" id="KW-0282">Flagellum</keyword>
<evidence type="ECO:0000313" key="6">
    <source>
        <dbReference type="EMBL" id="KAF7599958.1"/>
    </source>
</evidence>